<dbReference type="InterPro" id="IPR029052">
    <property type="entry name" value="Metallo-depent_PP-like"/>
</dbReference>
<keyword evidence="3" id="KW-0732">Signal</keyword>
<dbReference type="EMBL" id="JAHQIW010005198">
    <property type="protein sequence ID" value="KAJ1365230.1"/>
    <property type="molecule type" value="Genomic_DNA"/>
</dbReference>
<dbReference type="GO" id="GO:0046513">
    <property type="term" value="P:ceramide biosynthetic process"/>
    <property type="evidence" value="ECO:0007669"/>
    <property type="project" value="TreeGrafter"/>
</dbReference>
<dbReference type="Proteomes" id="UP001196413">
    <property type="component" value="Unassembled WGS sequence"/>
</dbReference>
<sequence length="282" mass="31946">MRVSLVLLLLTIGFISVICALPNFHGPDVSKDKVIRLLRQLADKRDHRAAYCNVCSIFVDGVNFMIQRNKTDIEIAKVLTLRWLFVLANAAFKPNEICGAIVDDCGQPQFPLNVMWNITIPDKKPPLKPWPPIPDNKPTYKVLHLSDIHIDRQYAIGSEAHCQLDGALRTYAMCCRNYTDDVTLFGRKRKPIYVPSGPWGMPYACDIPYQTFEAAVKHISTAHSDLDYIIITGDFEAHDSWDYTQDLTRSNINNITDLLLQYFPNIPVYVSIGNHEGVPQDA</sequence>
<evidence type="ECO:0000259" key="4">
    <source>
        <dbReference type="Pfam" id="PF00149"/>
    </source>
</evidence>
<keyword evidence="2" id="KW-0325">Glycoprotein</keyword>
<evidence type="ECO:0000256" key="2">
    <source>
        <dbReference type="ARBA" id="ARBA00023180"/>
    </source>
</evidence>
<reference evidence="5" key="1">
    <citation type="submission" date="2021-06" db="EMBL/GenBank/DDBJ databases">
        <title>Parelaphostrongylus tenuis whole genome reference sequence.</title>
        <authorList>
            <person name="Garwood T.J."/>
            <person name="Larsen P.A."/>
            <person name="Fountain-Jones N.M."/>
            <person name="Garbe J.R."/>
            <person name="Macchietto M.G."/>
            <person name="Kania S.A."/>
            <person name="Gerhold R.W."/>
            <person name="Richards J.E."/>
            <person name="Wolf T.M."/>
        </authorList>
    </citation>
    <scope>NUCLEOTIDE SEQUENCE</scope>
    <source>
        <strain evidence="5">MNPRO001-30</strain>
        <tissue evidence="5">Meninges</tissue>
    </source>
</reference>
<name>A0AAD5QWN5_PARTN</name>
<dbReference type="InterPro" id="IPR004843">
    <property type="entry name" value="Calcineurin-like_PHP"/>
</dbReference>
<dbReference type="GO" id="GO:0006685">
    <property type="term" value="P:sphingomyelin catabolic process"/>
    <property type="evidence" value="ECO:0007669"/>
    <property type="project" value="TreeGrafter"/>
</dbReference>
<dbReference type="GO" id="GO:0016020">
    <property type="term" value="C:membrane"/>
    <property type="evidence" value="ECO:0007669"/>
    <property type="project" value="GOC"/>
</dbReference>
<dbReference type="PANTHER" id="PTHR10340">
    <property type="entry name" value="SPHINGOMYELIN PHOSPHODIESTERASE"/>
    <property type="match status" value="1"/>
</dbReference>
<dbReference type="GO" id="GO:0005764">
    <property type="term" value="C:lysosome"/>
    <property type="evidence" value="ECO:0007669"/>
    <property type="project" value="TreeGrafter"/>
</dbReference>
<evidence type="ECO:0000256" key="3">
    <source>
        <dbReference type="SAM" id="SignalP"/>
    </source>
</evidence>
<keyword evidence="6" id="KW-1185">Reference proteome</keyword>
<protein>
    <submittedName>
        <fullName evidence="5">Sphingomyelin phosphodiesterase 2</fullName>
    </submittedName>
</protein>
<dbReference type="PANTHER" id="PTHR10340:SF54">
    <property type="entry name" value="SPHINGOMYELIN PHOSPHODIESTERASE 2"/>
    <property type="match status" value="1"/>
</dbReference>
<feature type="domain" description="Calcineurin-like phosphoesterase" evidence="4">
    <location>
        <begin position="141"/>
        <end position="276"/>
    </location>
</feature>
<feature type="signal peptide" evidence="3">
    <location>
        <begin position="1"/>
        <end position="20"/>
    </location>
</feature>
<comment type="caution">
    <text evidence="5">The sequence shown here is derived from an EMBL/GenBank/DDBJ whole genome shotgun (WGS) entry which is preliminary data.</text>
</comment>
<dbReference type="GO" id="GO:0005615">
    <property type="term" value="C:extracellular space"/>
    <property type="evidence" value="ECO:0007669"/>
    <property type="project" value="TreeGrafter"/>
</dbReference>
<dbReference type="Pfam" id="PF00149">
    <property type="entry name" value="Metallophos"/>
    <property type="match status" value="1"/>
</dbReference>
<proteinExistence type="predicted"/>
<evidence type="ECO:0000313" key="5">
    <source>
        <dbReference type="EMBL" id="KAJ1365230.1"/>
    </source>
</evidence>
<feature type="chain" id="PRO_5041940667" evidence="3">
    <location>
        <begin position="21"/>
        <end position="282"/>
    </location>
</feature>
<evidence type="ECO:0000256" key="1">
    <source>
        <dbReference type="ARBA" id="ARBA00022801"/>
    </source>
</evidence>
<dbReference type="Gene3D" id="3.60.21.10">
    <property type="match status" value="1"/>
</dbReference>
<evidence type="ECO:0000313" key="6">
    <source>
        <dbReference type="Proteomes" id="UP001196413"/>
    </source>
</evidence>
<dbReference type="AlphaFoldDB" id="A0AAD5QWN5"/>
<organism evidence="5 6">
    <name type="scientific">Parelaphostrongylus tenuis</name>
    <name type="common">Meningeal worm</name>
    <dbReference type="NCBI Taxonomy" id="148309"/>
    <lineage>
        <taxon>Eukaryota</taxon>
        <taxon>Metazoa</taxon>
        <taxon>Ecdysozoa</taxon>
        <taxon>Nematoda</taxon>
        <taxon>Chromadorea</taxon>
        <taxon>Rhabditida</taxon>
        <taxon>Rhabditina</taxon>
        <taxon>Rhabditomorpha</taxon>
        <taxon>Strongyloidea</taxon>
        <taxon>Metastrongylidae</taxon>
        <taxon>Parelaphostrongylus</taxon>
    </lineage>
</organism>
<gene>
    <name evidence="5" type="primary">ASM-2_1</name>
    <name evidence="5" type="ORF">KIN20_025469</name>
</gene>
<accession>A0AAD5QWN5</accession>
<dbReference type="SUPFAM" id="SSF56300">
    <property type="entry name" value="Metallo-dependent phosphatases"/>
    <property type="match status" value="1"/>
</dbReference>
<dbReference type="GO" id="GO:0061750">
    <property type="term" value="F:acid sphingomyelin phosphodiesterase activity"/>
    <property type="evidence" value="ECO:0007669"/>
    <property type="project" value="TreeGrafter"/>
</dbReference>
<keyword evidence="1" id="KW-0378">Hydrolase</keyword>